<gene>
    <name evidence="1" type="ORF">GRAN_3384</name>
</gene>
<dbReference type="AlphaFoldDB" id="A0A4Q0T033"/>
<evidence type="ECO:0008006" key="3">
    <source>
        <dbReference type="Google" id="ProtNLM"/>
    </source>
</evidence>
<dbReference type="EMBL" id="RDSM01000002">
    <property type="protein sequence ID" value="RXH56527.1"/>
    <property type="molecule type" value="Genomic_DNA"/>
</dbReference>
<sequence>MTASDFLNVWEEGLDRLPYERALAILESACPELSREQVRELSIGQRDGLLLALQASTFGPELTALSTCPRCRTAVEVAVEVAQLKQAATLSSLSGTESTAIIVRDGREFQVRRPNSSDLAAADGMEPEQAASKILARCVTSEGVRVDATKLSAETVEQLTEKMAALDPQAECVLEVACAACESSWLERLDIVAFLWSELDAWAKRTLREVHALASAYGWTETEVLSLSASRRQVYLAMVNT</sequence>
<organism evidence="1 2">
    <name type="scientific">Granulicella sibirica</name>
    <dbReference type="NCBI Taxonomy" id="2479048"/>
    <lineage>
        <taxon>Bacteria</taxon>
        <taxon>Pseudomonadati</taxon>
        <taxon>Acidobacteriota</taxon>
        <taxon>Terriglobia</taxon>
        <taxon>Terriglobales</taxon>
        <taxon>Acidobacteriaceae</taxon>
        <taxon>Granulicella</taxon>
    </lineage>
</organism>
<comment type="caution">
    <text evidence="1">The sequence shown here is derived from an EMBL/GenBank/DDBJ whole genome shotgun (WGS) entry which is preliminary data.</text>
</comment>
<evidence type="ECO:0000313" key="2">
    <source>
        <dbReference type="Proteomes" id="UP000289437"/>
    </source>
</evidence>
<proteinExistence type="predicted"/>
<reference evidence="2" key="2">
    <citation type="submission" date="2019-02" db="EMBL/GenBank/DDBJ databases">
        <title>Granulicella sibirica sp. nov., a psychrotolerant acidobacterium isolated from an organic soil layer in forested tundra, West Siberia.</title>
        <authorList>
            <person name="Oshkin I.Y."/>
            <person name="Kulichevskaya I.S."/>
            <person name="Rijpstra W.I.C."/>
            <person name="Sinninghe Damste J.S."/>
            <person name="Rakitin A.L."/>
            <person name="Ravin N.V."/>
            <person name="Dedysh S.N."/>
        </authorList>
    </citation>
    <scope>NUCLEOTIDE SEQUENCE [LARGE SCALE GENOMIC DNA]</scope>
    <source>
        <strain evidence="2">AF10</strain>
    </source>
</reference>
<accession>A0A4Q0T033</accession>
<reference evidence="1 2" key="1">
    <citation type="submission" date="2018-11" db="EMBL/GenBank/DDBJ databases">
        <authorList>
            <person name="Mardanov A.V."/>
            <person name="Ravin N.V."/>
            <person name="Dedysh S.N."/>
        </authorList>
    </citation>
    <scope>NUCLEOTIDE SEQUENCE [LARGE SCALE GENOMIC DNA]</scope>
    <source>
        <strain evidence="1 2">AF10</strain>
    </source>
</reference>
<protein>
    <recommendedName>
        <fullName evidence="3">Phage baseplate protein</fullName>
    </recommendedName>
</protein>
<dbReference type="Pfam" id="PF12322">
    <property type="entry name" value="T4_baseplate"/>
    <property type="match status" value="1"/>
</dbReference>
<evidence type="ECO:0000313" key="1">
    <source>
        <dbReference type="EMBL" id="RXH56527.1"/>
    </source>
</evidence>
<dbReference type="InterPro" id="IPR024364">
    <property type="entry name" value="Baseplate_phage_T4-like"/>
</dbReference>
<keyword evidence="2" id="KW-1185">Reference proteome</keyword>
<dbReference type="Proteomes" id="UP000289437">
    <property type="component" value="Unassembled WGS sequence"/>
</dbReference>
<name>A0A4Q0T033_9BACT</name>